<dbReference type="EMBL" id="ACVQ01000003">
    <property type="protein sequence ID" value="EET80749.1"/>
    <property type="molecule type" value="Genomic_DNA"/>
</dbReference>
<keyword evidence="2" id="KW-1185">Reference proteome</keyword>
<name>C6RCP2_9BACT</name>
<comment type="caution">
    <text evidence="1">The sequence shown here is derived from an EMBL/GenBank/DDBJ whole genome shotgun (WGS) entry which is preliminary data.</text>
</comment>
<evidence type="ECO:0000313" key="1">
    <source>
        <dbReference type="EMBL" id="EET80749.1"/>
    </source>
</evidence>
<proteinExistence type="predicted"/>
<organism evidence="1 2">
    <name type="scientific">Campylobacter showae RM3277</name>
    <dbReference type="NCBI Taxonomy" id="553219"/>
    <lineage>
        <taxon>Bacteria</taxon>
        <taxon>Pseudomonadati</taxon>
        <taxon>Campylobacterota</taxon>
        <taxon>Epsilonproteobacteria</taxon>
        <taxon>Campylobacterales</taxon>
        <taxon>Campylobacteraceae</taxon>
        <taxon>Campylobacter</taxon>
    </lineage>
</organism>
<sequence>MGFLNKKNLAGIEALYFFLKAKIASGKAPRANAARTKT</sequence>
<reference evidence="1 2" key="1">
    <citation type="submission" date="2009-07" db="EMBL/GenBank/DDBJ databases">
        <authorList>
            <person name="Madupu R."/>
            <person name="Sebastian Y."/>
            <person name="Durkin A.S."/>
            <person name="Torralba M."/>
            <person name="Methe B."/>
            <person name="Sutton G.G."/>
            <person name="Strausberg R.L."/>
            <person name="Nelson K.E."/>
        </authorList>
    </citation>
    <scope>NUCLEOTIDE SEQUENCE [LARGE SCALE GENOMIC DNA]</scope>
    <source>
        <strain evidence="1 2">RM3277</strain>
    </source>
</reference>
<dbReference type="Proteomes" id="UP000003107">
    <property type="component" value="Unassembled WGS sequence"/>
</dbReference>
<dbReference type="AlphaFoldDB" id="C6RCP2"/>
<gene>
    <name evidence="1" type="ORF">CAMSH0001_1477</name>
</gene>
<accession>C6RCP2</accession>
<dbReference type="eggNOG" id="ENOG5030092">
    <property type="taxonomic scope" value="Bacteria"/>
</dbReference>
<protein>
    <submittedName>
        <fullName evidence="1">Uncharacterized protein</fullName>
    </submittedName>
</protein>
<evidence type="ECO:0000313" key="2">
    <source>
        <dbReference type="Proteomes" id="UP000003107"/>
    </source>
</evidence>